<dbReference type="CDD" id="cd00037">
    <property type="entry name" value="CLECT"/>
    <property type="match status" value="2"/>
</dbReference>
<sequence length="325" mass="36153">MRQLPICLLFFVFLGSLSADCSPDYTYNNDLNVCIRFPNVTGTWNQAWVDCRMENGQLFSIHNAFQNSFVANLFAKLSGESKGWLGAKIGLGANGAIGWADETPFDYQRLQQSSGAGNCSILDSNDLMWRMNDCSRQFKYLCYSPTIIPSTTDFSYTQQDTSPNYQPTNTPVNLQCLPPASQPLYKCQQGWQYSLQTGYQYLVATDMFFDDAESYCSQQGAHLVSIHSDEENDFVTNLCCGSACQTSHDGAQYSNYLTGGKQINGAMTWTDGSPFDYQHATCENDRNNGDILFISNFNGCGSCGVSGLWIIDEIPTPTPYIVCKK</sequence>
<evidence type="ECO:0000313" key="5">
    <source>
        <dbReference type="WBParaSite" id="MBELARI_LOCUS14796"/>
    </source>
</evidence>
<dbReference type="SUPFAM" id="SSF56436">
    <property type="entry name" value="C-type lectin-like"/>
    <property type="match status" value="2"/>
</dbReference>
<dbReference type="WBParaSite" id="MBELARI_LOCUS14796">
    <property type="protein sequence ID" value="MBELARI_LOCUS14796"/>
    <property type="gene ID" value="MBELARI_LOCUS14796"/>
</dbReference>
<feature type="chain" id="PRO_5042134404" description="C-type lectin domain-containing protein" evidence="2">
    <location>
        <begin position="20"/>
        <end position="325"/>
    </location>
</feature>
<evidence type="ECO:0000259" key="3">
    <source>
        <dbReference type="PROSITE" id="PS50041"/>
    </source>
</evidence>
<dbReference type="PANTHER" id="PTHR22991">
    <property type="entry name" value="PROTEIN CBG13490"/>
    <property type="match status" value="1"/>
</dbReference>
<dbReference type="AlphaFoldDB" id="A0AAF3EL87"/>
<evidence type="ECO:0000313" key="4">
    <source>
        <dbReference type="Proteomes" id="UP000887575"/>
    </source>
</evidence>
<dbReference type="InterPro" id="IPR016187">
    <property type="entry name" value="CTDL_fold"/>
</dbReference>
<name>A0AAF3EL87_9BILA</name>
<dbReference type="PANTHER" id="PTHR22991:SF40">
    <property type="entry name" value="PROTEIN CBG13490"/>
    <property type="match status" value="1"/>
</dbReference>
<dbReference type="InterPro" id="IPR016186">
    <property type="entry name" value="C-type_lectin-like/link_sf"/>
</dbReference>
<proteinExistence type="predicted"/>
<evidence type="ECO:0000256" key="2">
    <source>
        <dbReference type="SAM" id="SignalP"/>
    </source>
</evidence>
<dbReference type="Gene3D" id="3.10.100.10">
    <property type="entry name" value="Mannose-Binding Protein A, subunit A"/>
    <property type="match status" value="2"/>
</dbReference>
<feature type="signal peptide" evidence="2">
    <location>
        <begin position="1"/>
        <end position="19"/>
    </location>
</feature>
<protein>
    <recommendedName>
        <fullName evidence="3">C-type lectin domain-containing protein</fullName>
    </recommendedName>
</protein>
<dbReference type="InterPro" id="IPR050976">
    <property type="entry name" value="Snaclec"/>
</dbReference>
<keyword evidence="4" id="KW-1185">Reference proteome</keyword>
<reference evidence="5" key="1">
    <citation type="submission" date="2024-02" db="UniProtKB">
        <authorList>
            <consortium name="WormBaseParasite"/>
        </authorList>
    </citation>
    <scope>IDENTIFICATION</scope>
</reference>
<dbReference type="PROSITE" id="PS50041">
    <property type="entry name" value="C_TYPE_LECTIN_2"/>
    <property type="match status" value="2"/>
</dbReference>
<feature type="domain" description="C-type lectin" evidence="3">
    <location>
        <begin position="196"/>
        <end position="309"/>
    </location>
</feature>
<organism evidence="4 5">
    <name type="scientific">Mesorhabditis belari</name>
    <dbReference type="NCBI Taxonomy" id="2138241"/>
    <lineage>
        <taxon>Eukaryota</taxon>
        <taxon>Metazoa</taxon>
        <taxon>Ecdysozoa</taxon>
        <taxon>Nematoda</taxon>
        <taxon>Chromadorea</taxon>
        <taxon>Rhabditida</taxon>
        <taxon>Rhabditina</taxon>
        <taxon>Rhabditomorpha</taxon>
        <taxon>Rhabditoidea</taxon>
        <taxon>Rhabditidae</taxon>
        <taxon>Mesorhabditinae</taxon>
        <taxon>Mesorhabditis</taxon>
    </lineage>
</organism>
<dbReference type="InterPro" id="IPR001304">
    <property type="entry name" value="C-type_lectin-like"/>
</dbReference>
<feature type="domain" description="C-type lectin" evidence="3">
    <location>
        <begin position="34"/>
        <end position="143"/>
    </location>
</feature>
<dbReference type="Proteomes" id="UP000887575">
    <property type="component" value="Unassembled WGS sequence"/>
</dbReference>
<dbReference type="Pfam" id="PF00059">
    <property type="entry name" value="Lectin_C"/>
    <property type="match status" value="2"/>
</dbReference>
<keyword evidence="2" id="KW-0732">Signal</keyword>
<evidence type="ECO:0000256" key="1">
    <source>
        <dbReference type="ARBA" id="ARBA00023157"/>
    </source>
</evidence>
<dbReference type="SMART" id="SM00034">
    <property type="entry name" value="CLECT"/>
    <property type="match status" value="2"/>
</dbReference>
<keyword evidence="1" id="KW-1015">Disulfide bond</keyword>
<accession>A0AAF3EL87</accession>